<keyword evidence="1" id="KW-0812">Transmembrane</keyword>
<dbReference type="Proteomes" id="UP000253551">
    <property type="component" value="Unassembled WGS sequence"/>
</dbReference>
<dbReference type="EMBL" id="PJQM01007246">
    <property type="protein sequence ID" value="RCH78436.1"/>
    <property type="molecule type" value="Genomic_DNA"/>
</dbReference>
<gene>
    <name evidence="2" type="ORF">CU098_002421</name>
</gene>
<feature type="transmembrane region" description="Helical" evidence="1">
    <location>
        <begin position="65"/>
        <end position="87"/>
    </location>
</feature>
<feature type="transmembrane region" description="Helical" evidence="1">
    <location>
        <begin position="135"/>
        <end position="159"/>
    </location>
</feature>
<feature type="transmembrane region" description="Helical" evidence="1">
    <location>
        <begin position="99"/>
        <end position="123"/>
    </location>
</feature>
<accession>A0A367ILC3</accession>
<feature type="transmembrane region" description="Helical" evidence="1">
    <location>
        <begin position="6"/>
        <end position="22"/>
    </location>
</feature>
<evidence type="ECO:0000256" key="1">
    <source>
        <dbReference type="SAM" id="Phobius"/>
    </source>
</evidence>
<keyword evidence="1" id="KW-0472">Membrane</keyword>
<dbReference type="OrthoDB" id="2213666at2759"/>
<evidence type="ECO:0000313" key="3">
    <source>
        <dbReference type="Proteomes" id="UP000253551"/>
    </source>
</evidence>
<proteinExistence type="predicted"/>
<dbReference type="AlphaFoldDB" id="A0A367ILC3"/>
<evidence type="ECO:0000313" key="2">
    <source>
        <dbReference type="EMBL" id="RCH78436.1"/>
    </source>
</evidence>
<keyword evidence="1" id="KW-1133">Transmembrane helix</keyword>
<feature type="transmembrane region" description="Helical" evidence="1">
    <location>
        <begin position="34"/>
        <end position="53"/>
    </location>
</feature>
<name>A0A367ILC3_RHIST</name>
<keyword evidence="3" id="KW-1185">Reference proteome</keyword>
<reference evidence="2 3" key="1">
    <citation type="journal article" date="2018" name="G3 (Bethesda)">
        <title>Phylogenetic and Phylogenomic Definition of Rhizopus Species.</title>
        <authorList>
            <person name="Gryganskyi A.P."/>
            <person name="Golan J."/>
            <person name="Dolatabadi S."/>
            <person name="Mondo S."/>
            <person name="Robb S."/>
            <person name="Idnurm A."/>
            <person name="Muszewska A."/>
            <person name="Steczkiewicz K."/>
            <person name="Masonjones S."/>
            <person name="Liao H.L."/>
            <person name="Gajdeczka M.T."/>
            <person name="Anike F."/>
            <person name="Vuek A."/>
            <person name="Anishchenko I.M."/>
            <person name="Voigt K."/>
            <person name="de Hoog G.S."/>
            <person name="Smith M.E."/>
            <person name="Heitman J."/>
            <person name="Vilgalys R."/>
            <person name="Stajich J.E."/>
        </authorList>
    </citation>
    <scope>NUCLEOTIDE SEQUENCE [LARGE SCALE GENOMIC DNA]</scope>
    <source>
        <strain evidence="2 3">LSU 92-RS-03</strain>
    </source>
</reference>
<organism evidence="2 3">
    <name type="scientific">Rhizopus stolonifer</name>
    <name type="common">Rhizopus nigricans</name>
    <dbReference type="NCBI Taxonomy" id="4846"/>
    <lineage>
        <taxon>Eukaryota</taxon>
        <taxon>Fungi</taxon>
        <taxon>Fungi incertae sedis</taxon>
        <taxon>Mucoromycota</taxon>
        <taxon>Mucoromycotina</taxon>
        <taxon>Mucoromycetes</taxon>
        <taxon>Mucorales</taxon>
        <taxon>Mucorineae</taxon>
        <taxon>Rhizopodaceae</taxon>
        <taxon>Rhizopus</taxon>
    </lineage>
</organism>
<comment type="caution">
    <text evidence="2">The sequence shown here is derived from an EMBL/GenBank/DDBJ whole genome shotgun (WGS) entry which is preliminary data.</text>
</comment>
<protein>
    <submittedName>
        <fullName evidence="2">Uncharacterized protein</fullName>
    </submittedName>
</protein>
<feature type="transmembrane region" description="Helical" evidence="1">
    <location>
        <begin position="180"/>
        <end position="204"/>
    </location>
</feature>
<sequence>MSVEVIYIVVAVFCSVATLLITSQVIKNPNRLRMFVMFYSIVTLPATVINALAAERVLDLKVDVLIFLISTLLKVVSHFLMILSVGHRLRLDQASWNHPLILFGSVFLVITVVAILLQLIFVTTHFKVFEKTTSLFYSFVVGLIAAIFADAFAFTYTFLPLMQWKRENRENEGNARNTAIGLWFFVTQWTCYTIQVALYLWFMISYDWDYFVILLAIEYSIRFIQNLLYTWRPPKIIVNFLTTRICTSNTSTVVDLSHTTPPTGSKKLVSETYNEQTYIEYETASKDLSGQISTYSDIRRSESNVSIVPNNHY</sequence>